<gene>
    <name evidence="1" type="ORF">BLA29_014599</name>
</gene>
<name>A0A1Y3B4J7_EURMA</name>
<organism evidence="1 2">
    <name type="scientific">Euroglyphus maynei</name>
    <name type="common">Mayne's house dust mite</name>
    <dbReference type="NCBI Taxonomy" id="6958"/>
    <lineage>
        <taxon>Eukaryota</taxon>
        <taxon>Metazoa</taxon>
        <taxon>Ecdysozoa</taxon>
        <taxon>Arthropoda</taxon>
        <taxon>Chelicerata</taxon>
        <taxon>Arachnida</taxon>
        <taxon>Acari</taxon>
        <taxon>Acariformes</taxon>
        <taxon>Sarcoptiformes</taxon>
        <taxon>Astigmata</taxon>
        <taxon>Psoroptidia</taxon>
        <taxon>Analgoidea</taxon>
        <taxon>Pyroglyphidae</taxon>
        <taxon>Pyroglyphinae</taxon>
        <taxon>Euroglyphus</taxon>
    </lineage>
</organism>
<keyword evidence="2" id="KW-1185">Reference proteome</keyword>
<accession>A0A1Y3B4J7</accession>
<proteinExistence type="predicted"/>
<comment type="caution">
    <text evidence="1">The sequence shown here is derived from an EMBL/GenBank/DDBJ whole genome shotgun (WGS) entry which is preliminary data.</text>
</comment>
<sequence>MPSVLNVQLNYRHNIMALHSYEHHDRQHRLSIRMMKFFPLVKLKWYDHQKMIKSY</sequence>
<reference evidence="1 2" key="1">
    <citation type="submission" date="2017-03" db="EMBL/GenBank/DDBJ databases">
        <title>Genome Survey of Euroglyphus maynei.</title>
        <authorList>
            <person name="Arlian L.G."/>
            <person name="Morgan M.S."/>
            <person name="Rider S.D."/>
        </authorList>
    </citation>
    <scope>NUCLEOTIDE SEQUENCE [LARGE SCALE GENOMIC DNA]</scope>
    <source>
        <strain evidence="1">Arlian Lab</strain>
        <tissue evidence="1">Whole body</tissue>
    </source>
</reference>
<dbReference type="AlphaFoldDB" id="A0A1Y3B4J7"/>
<dbReference type="Proteomes" id="UP000194236">
    <property type="component" value="Unassembled WGS sequence"/>
</dbReference>
<protein>
    <submittedName>
        <fullName evidence="1">Uncharacterized protein</fullName>
    </submittedName>
</protein>
<evidence type="ECO:0000313" key="2">
    <source>
        <dbReference type="Proteomes" id="UP000194236"/>
    </source>
</evidence>
<evidence type="ECO:0000313" key="1">
    <source>
        <dbReference type="EMBL" id="OTF74516.1"/>
    </source>
</evidence>
<dbReference type="EMBL" id="MUJZ01046680">
    <property type="protein sequence ID" value="OTF74516.1"/>
    <property type="molecule type" value="Genomic_DNA"/>
</dbReference>